<dbReference type="PANTHER" id="PTHR46558">
    <property type="entry name" value="TRACRIPTIONAL REGULATORY PROTEIN-RELATED-RELATED"/>
    <property type="match status" value="1"/>
</dbReference>
<dbReference type="Proteomes" id="UP000509327">
    <property type="component" value="Chromosome"/>
</dbReference>
<dbReference type="OrthoDB" id="1863321at2"/>
<dbReference type="AlphaFoldDB" id="A0A2V4WPM4"/>
<evidence type="ECO:0000313" key="5">
    <source>
        <dbReference type="EMBL" id="QKS56518.1"/>
    </source>
</evidence>
<dbReference type="SUPFAM" id="SSF47413">
    <property type="entry name" value="lambda repressor-like DNA-binding domains"/>
    <property type="match status" value="1"/>
</dbReference>
<dbReference type="Gene3D" id="1.10.260.40">
    <property type="entry name" value="lambda repressor-like DNA-binding domains"/>
    <property type="match status" value="1"/>
</dbReference>
<evidence type="ECO:0000259" key="3">
    <source>
        <dbReference type="PROSITE" id="PS50943"/>
    </source>
</evidence>
<dbReference type="Proteomes" id="UP000247790">
    <property type="component" value="Unassembled WGS sequence"/>
</dbReference>
<feature type="compositionally biased region" description="Polar residues" evidence="2">
    <location>
        <begin position="27"/>
        <end position="39"/>
    </location>
</feature>
<accession>A0A2V4WPM4</accession>
<keyword evidence="1" id="KW-0238">DNA-binding</keyword>
<dbReference type="GO" id="GO:0003677">
    <property type="term" value="F:DNA binding"/>
    <property type="evidence" value="ECO:0007669"/>
    <property type="project" value="UniProtKB-KW"/>
</dbReference>
<dbReference type="PANTHER" id="PTHR46558:SF13">
    <property type="entry name" value="HTH-TYPE TRANSCRIPTIONAL REGULATOR IMMR"/>
    <property type="match status" value="1"/>
</dbReference>
<evidence type="ECO:0000313" key="4">
    <source>
        <dbReference type="EMBL" id="PYE49802.1"/>
    </source>
</evidence>
<dbReference type="InterPro" id="IPR010982">
    <property type="entry name" value="Lambda_DNA-bd_dom_sf"/>
</dbReference>
<evidence type="ECO:0000256" key="1">
    <source>
        <dbReference type="ARBA" id="ARBA00023125"/>
    </source>
</evidence>
<feature type="compositionally biased region" description="Basic and acidic residues" evidence="2">
    <location>
        <begin position="1"/>
        <end position="26"/>
    </location>
</feature>
<dbReference type="Pfam" id="PF01381">
    <property type="entry name" value="HTH_3"/>
    <property type="match status" value="1"/>
</dbReference>
<dbReference type="SMART" id="SM00530">
    <property type="entry name" value="HTH_XRE"/>
    <property type="match status" value="1"/>
</dbReference>
<dbReference type="InterPro" id="IPR001387">
    <property type="entry name" value="Cro/C1-type_HTH"/>
</dbReference>
<keyword evidence="7" id="KW-1185">Reference proteome</keyword>
<organism evidence="4 6">
    <name type="scientific">Paenibacillus barcinonensis</name>
    <dbReference type="NCBI Taxonomy" id="198119"/>
    <lineage>
        <taxon>Bacteria</taxon>
        <taxon>Bacillati</taxon>
        <taxon>Bacillota</taxon>
        <taxon>Bacilli</taxon>
        <taxon>Bacillales</taxon>
        <taxon>Paenibacillaceae</taxon>
        <taxon>Paenibacillus</taxon>
    </lineage>
</organism>
<name>A0A2V4WPM4_PAEBA</name>
<feature type="region of interest" description="Disordered" evidence="2">
    <location>
        <begin position="1"/>
        <end position="39"/>
    </location>
</feature>
<protein>
    <submittedName>
        <fullName evidence="4">Helix-turn-helix protein</fullName>
    </submittedName>
    <submittedName>
        <fullName evidence="5">Helix-turn-helix transcriptional regulator</fullName>
    </submittedName>
</protein>
<reference evidence="4 6" key="1">
    <citation type="submission" date="2018-06" db="EMBL/GenBank/DDBJ databases">
        <title>Genomic Encyclopedia of Type Strains, Phase III (KMG-III): the genomes of soil and plant-associated and newly described type strains.</title>
        <authorList>
            <person name="Whitman W."/>
        </authorList>
    </citation>
    <scope>NUCLEOTIDE SEQUENCE [LARGE SCALE GENOMIC DNA]</scope>
    <source>
        <strain evidence="4 6">CECT 7022</strain>
    </source>
</reference>
<dbReference type="RefSeq" id="WP_110896479.1">
    <property type="nucleotide sequence ID" value="NZ_CP054614.1"/>
</dbReference>
<dbReference type="CDD" id="cd00093">
    <property type="entry name" value="HTH_XRE"/>
    <property type="match status" value="1"/>
</dbReference>
<dbReference type="EMBL" id="CP054614">
    <property type="protein sequence ID" value="QKS56518.1"/>
    <property type="molecule type" value="Genomic_DNA"/>
</dbReference>
<feature type="domain" description="HTH cro/C1-type" evidence="3">
    <location>
        <begin position="8"/>
        <end position="62"/>
    </location>
</feature>
<dbReference type="EMBL" id="QJSW01000005">
    <property type="protein sequence ID" value="PYE49802.1"/>
    <property type="molecule type" value="Genomic_DNA"/>
</dbReference>
<evidence type="ECO:0000313" key="6">
    <source>
        <dbReference type="Proteomes" id="UP000247790"/>
    </source>
</evidence>
<evidence type="ECO:0000256" key="2">
    <source>
        <dbReference type="SAM" id="MobiDB-lite"/>
    </source>
</evidence>
<gene>
    <name evidence="4" type="ORF">DFQ00_105306</name>
    <name evidence="5" type="ORF">HUB98_09305</name>
</gene>
<proteinExistence type="predicted"/>
<dbReference type="PROSITE" id="PS50943">
    <property type="entry name" value="HTH_CROC1"/>
    <property type="match status" value="1"/>
</dbReference>
<evidence type="ECO:0000313" key="7">
    <source>
        <dbReference type="Proteomes" id="UP000509327"/>
    </source>
</evidence>
<reference evidence="5 7" key="2">
    <citation type="submission" date="2020-06" db="EMBL/GenBank/DDBJ databases">
        <title>Complete genome of Paenibacillus barcinonensis KACC11450.</title>
        <authorList>
            <person name="Kim M."/>
            <person name="Park Y.-J."/>
            <person name="Shin J.-H."/>
        </authorList>
    </citation>
    <scope>NUCLEOTIDE SEQUENCE [LARGE SCALE GENOMIC DNA]</scope>
    <source>
        <strain evidence="5 7">KACC11450</strain>
    </source>
</reference>
<sequence length="124" mass="14338">MSSIGERLREAREKKNLRQTQVKEKTGINNKTLSGYENGVSQPDMDTLKILAQLYEVSIDWLYGNTETTNKISTNTKNFLKAIELSDEQAHKFIKDNFVHHGKELSDETIREIISYARYKANQE</sequence>